<dbReference type="PANTHER" id="PTHR31425">
    <property type="entry name" value="PHOSPHORIBOSYLANTHRANILATE TRANSFERASE ISOFORM 1"/>
    <property type="match status" value="1"/>
</dbReference>
<feature type="transmembrane region" description="Helical" evidence="2">
    <location>
        <begin position="289"/>
        <end position="307"/>
    </location>
</feature>
<dbReference type="AlphaFoldDB" id="A0A3P6CIK1"/>
<feature type="domain" description="Multiple C2" evidence="3">
    <location>
        <begin position="199"/>
        <end position="353"/>
    </location>
</feature>
<organism evidence="5">
    <name type="scientific">Brassica campestris</name>
    <name type="common">Field mustard</name>
    <dbReference type="NCBI Taxonomy" id="3711"/>
    <lineage>
        <taxon>Eukaryota</taxon>
        <taxon>Viridiplantae</taxon>
        <taxon>Streptophyta</taxon>
        <taxon>Embryophyta</taxon>
        <taxon>Tracheophyta</taxon>
        <taxon>Spermatophyta</taxon>
        <taxon>Magnoliopsida</taxon>
        <taxon>eudicotyledons</taxon>
        <taxon>Gunneridae</taxon>
        <taxon>Pentapetalae</taxon>
        <taxon>rosids</taxon>
        <taxon>malvids</taxon>
        <taxon>Brassicales</taxon>
        <taxon>Brassicaceae</taxon>
        <taxon>Brassiceae</taxon>
        <taxon>Brassica</taxon>
    </lineage>
</organism>
<feature type="transmembrane region" description="Helical" evidence="2">
    <location>
        <begin position="161"/>
        <end position="183"/>
    </location>
</feature>
<dbReference type="InterPro" id="IPR047259">
    <property type="entry name" value="QUIRKY-like"/>
</dbReference>
<keyword evidence="2" id="KW-0472">Membrane</keyword>
<sequence length="354" mass="41032">MHHPFGIFDNNQLAVVSSNLDGLIGKVRIPLTSLEWDRVYTCSCPILVLREDGLKKTGELQLVVRCLCVANAYVRATSPFRWMLPKAHYKSPMSMVQTEDLRWQAIRLNCLNLARAEPPLRNEVVLDMLRPTNKSFSMRITNANLERLRRAARILVVVFGWWYWILCLAVWPVVPVYLAVISLREIFRLSRREFNRLVLGVVSLVTHPPPPLVPVDLKLWGLDSPDLDELAEEFDTFPSSMVDVNVLRMRYDRLRKEMGENVMLLLGDVASQCERFCALVSLLDSPLAWISFSLVCYVIVVLVYVFWDHVIFFQKFVFICFVVRWVNFQCFRNDLPSGISNFFRRLPTNEGPMF</sequence>
<evidence type="ECO:0000256" key="1">
    <source>
        <dbReference type="ARBA" id="ARBA00022737"/>
    </source>
</evidence>
<evidence type="ECO:0000313" key="4">
    <source>
        <dbReference type="EMBL" id="CAG7907218.1"/>
    </source>
</evidence>
<dbReference type="PANTHER" id="PTHR31425:SF45">
    <property type="entry name" value="MULTIPLE C2 DOMAIN AND TRANSMEMBRANE REGION PROTEIN 12-RELATED"/>
    <property type="match status" value="1"/>
</dbReference>
<reference evidence="5" key="1">
    <citation type="submission" date="2018-11" db="EMBL/GenBank/DDBJ databases">
        <authorList>
            <consortium name="Genoscope - CEA"/>
            <person name="William W."/>
        </authorList>
    </citation>
    <scope>NUCLEOTIDE SEQUENCE</scope>
</reference>
<dbReference type="InterPro" id="IPR013583">
    <property type="entry name" value="MCTP_C"/>
</dbReference>
<protein>
    <recommendedName>
        <fullName evidence="3">Multiple C2 domain-containing protein</fullName>
    </recommendedName>
</protein>
<dbReference type="Gramene" id="A04p21190.2_BraZ1">
    <property type="protein sequence ID" value="A04p21190.2_BraZ1.CDS"/>
    <property type="gene ID" value="A04g21190.2_BraZ1"/>
</dbReference>
<dbReference type="EMBL" id="LR031576">
    <property type="protein sequence ID" value="VDD13668.1"/>
    <property type="molecule type" value="Genomic_DNA"/>
</dbReference>
<name>A0A3P6CIK1_BRACM</name>
<gene>
    <name evidence="5" type="ORF">BRAA04T17574Z</name>
    <name evidence="4" type="ORF">BRAPAZ1V2_A04P21190.2</name>
</gene>
<keyword evidence="1" id="KW-0677">Repeat</keyword>
<dbReference type="EMBL" id="LS974620">
    <property type="protein sequence ID" value="CAG7907218.1"/>
    <property type="molecule type" value="Genomic_DNA"/>
</dbReference>
<dbReference type="Pfam" id="PF08372">
    <property type="entry name" value="PRT_C"/>
    <property type="match status" value="1"/>
</dbReference>
<accession>A0A3P6CIK1</accession>
<evidence type="ECO:0000313" key="5">
    <source>
        <dbReference type="EMBL" id="VDD13668.1"/>
    </source>
</evidence>
<dbReference type="Proteomes" id="UP000694005">
    <property type="component" value="Chromosome A04"/>
</dbReference>
<evidence type="ECO:0000256" key="2">
    <source>
        <dbReference type="SAM" id="Phobius"/>
    </source>
</evidence>
<keyword evidence="2" id="KW-0812">Transmembrane</keyword>
<evidence type="ECO:0000259" key="3">
    <source>
        <dbReference type="Pfam" id="PF08372"/>
    </source>
</evidence>
<proteinExistence type="predicted"/>
<keyword evidence="2" id="KW-1133">Transmembrane helix</keyword>